<accession>A0A6A6KGB6</accession>
<evidence type="ECO:0000256" key="1">
    <source>
        <dbReference type="SAM" id="Coils"/>
    </source>
</evidence>
<organism evidence="3 4">
    <name type="scientific">Hevea brasiliensis</name>
    <name type="common">Para rubber tree</name>
    <name type="synonym">Siphonia brasiliensis</name>
    <dbReference type="NCBI Taxonomy" id="3981"/>
    <lineage>
        <taxon>Eukaryota</taxon>
        <taxon>Viridiplantae</taxon>
        <taxon>Streptophyta</taxon>
        <taxon>Embryophyta</taxon>
        <taxon>Tracheophyta</taxon>
        <taxon>Spermatophyta</taxon>
        <taxon>Magnoliopsida</taxon>
        <taxon>eudicotyledons</taxon>
        <taxon>Gunneridae</taxon>
        <taxon>Pentapetalae</taxon>
        <taxon>rosids</taxon>
        <taxon>fabids</taxon>
        <taxon>Malpighiales</taxon>
        <taxon>Euphorbiaceae</taxon>
        <taxon>Crotonoideae</taxon>
        <taxon>Micrandreae</taxon>
        <taxon>Hevea</taxon>
    </lineage>
</organism>
<dbReference type="EMBL" id="JAAGAX010000017">
    <property type="protein sequence ID" value="KAF2287113.1"/>
    <property type="molecule type" value="Genomic_DNA"/>
</dbReference>
<reference evidence="3 4" key="1">
    <citation type="journal article" date="2020" name="Mol. Plant">
        <title>The Chromosome-Based Rubber Tree Genome Provides New Insights into Spurge Genome Evolution and Rubber Biosynthesis.</title>
        <authorList>
            <person name="Liu J."/>
            <person name="Shi C."/>
            <person name="Shi C.C."/>
            <person name="Li W."/>
            <person name="Zhang Q.J."/>
            <person name="Zhang Y."/>
            <person name="Li K."/>
            <person name="Lu H.F."/>
            <person name="Shi C."/>
            <person name="Zhu S.T."/>
            <person name="Xiao Z.Y."/>
            <person name="Nan H."/>
            <person name="Yue Y."/>
            <person name="Zhu X.G."/>
            <person name="Wu Y."/>
            <person name="Hong X.N."/>
            <person name="Fan G.Y."/>
            <person name="Tong Y."/>
            <person name="Zhang D."/>
            <person name="Mao C.L."/>
            <person name="Liu Y.L."/>
            <person name="Hao S.J."/>
            <person name="Liu W.Q."/>
            <person name="Lv M.Q."/>
            <person name="Zhang H.B."/>
            <person name="Liu Y."/>
            <person name="Hu-Tang G.R."/>
            <person name="Wang J.P."/>
            <person name="Wang J.H."/>
            <person name="Sun Y.H."/>
            <person name="Ni S.B."/>
            <person name="Chen W.B."/>
            <person name="Zhang X.C."/>
            <person name="Jiao Y.N."/>
            <person name="Eichler E.E."/>
            <person name="Li G.H."/>
            <person name="Liu X."/>
            <person name="Gao L.Z."/>
        </authorList>
    </citation>
    <scope>NUCLEOTIDE SEQUENCE [LARGE SCALE GENOMIC DNA]</scope>
    <source>
        <strain evidence="4">cv. GT1</strain>
        <tissue evidence="3">Leaf</tissue>
    </source>
</reference>
<sequence>MRPIPDILVSEHQDPEVSQDPTIAELSKLARKAKQNMVIENPRLQNLEEQMQSQNQKIQDLSAGLHRMEEMMSHRMEEMMSQMMELMKASQGKDRGVMDIREGGGLRMPSDGFCGGLGISGIGGRGGEKRVIELLENETQKWLNQPLLEGSDENQVLCQRMILKTGKFLAFLLELFGVYGGGKFKWCYGCALL</sequence>
<name>A0A6A6KGB6_HEVBR</name>
<evidence type="ECO:0000313" key="4">
    <source>
        <dbReference type="Proteomes" id="UP000467840"/>
    </source>
</evidence>
<keyword evidence="4" id="KW-1185">Reference proteome</keyword>
<feature type="region of interest" description="Disordered" evidence="2">
    <location>
        <begin position="1"/>
        <end position="20"/>
    </location>
</feature>
<evidence type="ECO:0000256" key="2">
    <source>
        <dbReference type="SAM" id="MobiDB-lite"/>
    </source>
</evidence>
<evidence type="ECO:0000313" key="3">
    <source>
        <dbReference type="EMBL" id="KAF2287113.1"/>
    </source>
</evidence>
<proteinExistence type="predicted"/>
<feature type="coiled-coil region" evidence="1">
    <location>
        <begin position="44"/>
        <end position="71"/>
    </location>
</feature>
<protein>
    <submittedName>
        <fullName evidence="3">Uncharacterized protein</fullName>
    </submittedName>
</protein>
<dbReference type="AlphaFoldDB" id="A0A6A6KGB6"/>
<comment type="caution">
    <text evidence="3">The sequence shown here is derived from an EMBL/GenBank/DDBJ whole genome shotgun (WGS) entry which is preliminary data.</text>
</comment>
<gene>
    <name evidence="3" type="ORF">GH714_038270</name>
</gene>
<keyword evidence="1" id="KW-0175">Coiled coil</keyword>
<dbReference type="Proteomes" id="UP000467840">
    <property type="component" value="Chromosome 3"/>
</dbReference>